<dbReference type="InterPro" id="IPR033896">
    <property type="entry name" value="MEF2-like_N"/>
</dbReference>
<dbReference type="Pfam" id="PF00319">
    <property type="entry name" value="SRF-TF"/>
    <property type="match status" value="1"/>
</dbReference>
<dbReference type="CDD" id="cd00265">
    <property type="entry name" value="MADS_MEF2_like"/>
    <property type="match status" value="1"/>
</dbReference>
<feature type="compositionally biased region" description="Pro residues" evidence="7">
    <location>
        <begin position="444"/>
        <end position="456"/>
    </location>
</feature>
<gene>
    <name evidence="9" type="primary">MEF2D</name>
</gene>
<evidence type="ECO:0000256" key="1">
    <source>
        <dbReference type="ARBA" id="ARBA00004123"/>
    </source>
</evidence>
<evidence type="ECO:0000256" key="3">
    <source>
        <dbReference type="ARBA" id="ARBA00023125"/>
    </source>
</evidence>
<dbReference type="GO" id="GO:0030154">
    <property type="term" value="P:cell differentiation"/>
    <property type="evidence" value="ECO:0007669"/>
    <property type="project" value="TreeGrafter"/>
</dbReference>
<feature type="region of interest" description="Disordered" evidence="7">
    <location>
        <begin position="245"/>
        <end position="265"/>
    </location>
</feature>
<dbReference type="GO" id="GO:0046983">
    <property type="term" value="F:protein dimerization activity"/>
    <property type="evidence" value="ECO:0007669"/>
    <property type="project" value="InterPro"/>
</dbReference>
<keyword evidence="10" id="KW-1185">Reference proteome</keyword>
<dbReference type="InterPro" id="IPR022102">
    <property type="entry name" value="HJURP_C"/>
</dbReference>
<reference evidence="9" key="2">
    <citation type="submission" date="2025-08" db="UniProtKB">
        <authorList>
            <consortium name="Ensembl"/>
        </authorList>
    </citation>
    <scope>IDENTIFICATION</scope>
</reference>
<organism evidence="9 10">
    <name type="scientific">Vombatus ursinus</name>
    <name type="common">Common wombat</name>
    <dbReference type="NCBI Taxonomy" id="29139"/>
    <lineage>
        <taxon>Eukaryota</taxon>
        <taxon>Metazoa</taxon>
        <taxon>Chordata</taxon>
        <taxon>Craniata</taxon>
        <taxon>Vertebrata</taxon>
        <taxon>Euteleostomi</taxon>
        <taxon>Mammalia</taxon>
        <taxon>Metatheria</taxon>
        <taxon>Diprotodontia</taxon>
        <taxon>Vombatidae</taxon>
        <taxon>Vombatus</taxon>
    </lineage>
</organism>
<dbReference type="Gene3D" id="3.40.1810.10">
    <property type="entry name" value="Transcription factor, MADS-box"/>
    <property type="match status" value="1"/>
</dbReference>
<dbReference type="Pfam" id="PF12347">
    <property type="entry name" value="HJURP_C"/>
    <property type="match status" value="1"/>
</dbReference>
<feature type="compositionally biased region" description="Pro residues" evidence="7">
    <location>
        <begin position="362"/>
        <end position="393"/>
    </location>
</feature>
<dbReference type="GeneTree" id="ENSGT00940000159463"/>
<keyword evidence="4" id="KW-0010">Activator</keyword>
<proteinExistence type="predicted"/>
<evidence type="ECO:0000256" key="4">
    <source>
        <dbReference type="ARBA" id="ARBA00023159"/>
    </source>
</evidence>
<dbReference type="SUPFAM" id="SSF55455">
    <property type="entry name" value="SRF-like"/>
    <property type="match status" value="1"/>
</dbReference>
<dbReference type="InterPro" id="IPR036879">
    <property type="entry name" value="TF_MADSbox_sf"/>
</dbReference>
<keyword evidence="3" id="KW-0238">DNA-binding</keyword>
<dbReference type="GO" id="GO:0005634">
    <property type="term" value="C:nucleus"/>
    <property type="evidence" value="ECO:0007669"/>
    <property type="project" value="UniProtKB-SubCell"/>
</dbReference>
<dbReference type="PANTHER" id="PTHR11945:SF383">
    <property type="entry name" value="MYOCYTE-SPECIFIC ENHANCER FACTOR 2B"/>
    <property type="match status" value="1"/>
</dbReference>
<evidence type="ECO:0000313" key="10">
    <source>
        <dbReference type="Proteomes" id="UP000314987"/>
    </source>
</evidence>
<dbReference type="PANTHER" id="PTHR11945">
    <property type="entry name" value="MADS BOX PROTEIN"/>
    <property type="match status" value="1"/>
</dbReference>
<feature type="region of interest" description="Disordered" evidence="7">
    <location>
        <begin position="173"/>
        <end position="206"/>
    </location>
</feature>
<sequence length="515" mass="55364">MGRKKIQIQRITDERNRQVTFTKRKFGLMKKAYELSVLCDCEIALIIFNHSNKLFQYASTDMDKVLLKYTEYNEPHESRTNADIIEALHKKHRECESPEVDEVFALTPQTEEKYKKIDEEFDKMMQSYRLASAVPAPNFAMPVTVPVSNQNSLQFSNPGGSLVTPSLVTSSLTDPRLLSPQQPALQRNSVSPGLPQRPASAGAMLGGDLNSANGACPSPVGNGYVSARASPGLLPVANGNSLSKVIPAKSPPPPTHSAQLGAPSRKPDLRVITSQGGKGLMHHLNNAQRLGVSQSTHSLTTPVVSVATPSLLSQGLPFSSMPTAYNTDYQLTSAELSSLPAFSSTGGLSLGNVTAWQQQQQPQPPQQQPQPPQQPPPQPQPQPQQQQPPPPPQQQQQSHLVPVSLSNLIPGSPLPHVAAALTVTTHPHISIKSEPVSPSRERSPAPPAPAPFPAPARPEAGDGLSSPASASYEAGERDDGRGDFGPTLGLLRPAPEPDTESSAVKRMRLDTWTLK</sequence>
<evidence type="ECO:0000256" key="5">
    <source>
        <dbReference type="ARBA" id="ARBA00023163"/>
    </source>
</evidence>
<feature type="domain" description="MADS-box" evidence="8">
    <location>
        <begin position="1"/>
        <end position="61"/>
    </location>
</feature>
<dbReference type="GO" id="GO:0000981">
    <property type="term" value="F:DNA-binding transcription factor activity, RNA polymerase II-specific"/>
    <property type="evidence" value="ECO:0007669"/>
    <property type="project" value="TreeGrafter"/>
</dbReference>
<dbReference type="GO" id="GO:0042826">
    <property type="term" value="F:histone deacetylase binding"/>
    <property type="evidence" value="ECO:0007669"/>
    <property type="project" value="TreeGrafter"/>
</dbReference>
<keyword evidence="5" id="KW-0804">Transcription</keyword>
<keyword evidence="2" id="KW-0805">Transcription regulation</keyword>
<reference evidence="10" key="1">
    <citation type="submission" date="2018-12" db="EMBL/GenBank/DDBJ databases">
        <authorList>
            <person name="Yazar S."/>
        </authorList>
    </citation>
    <scope>NUCLEOTIDE SEQUENCE [LARGE SCALE GENOMIC DNA]</scope>
</reference>
<dbReference type="AlphaFoldDB" id="A0A4X2LAT1"/>
<feature type="compositionally biased region" description="Polar residues" evidence="7">
    <location>
        <begin position="179"/>
        <end position="191"/>
    </location>
</feature>
<dbReference type="Proteomes" id="UP000314987">
    <property type="component" value="Unassembled WGS sequence"/>
</dbReference>
<dbReference type="PROSITE" id="PS50066">
    <property type="entry name" value="MADS_BOX_2"/>
    <property type="match status" value="1"/>
</dbReference>
<dbReference type="GO" id="GO:0000978">
    <property type="term" value="F:RNA polymerase II cis-regulatory region sequence-specific DNA binding"/>
    <property type="evidence" value="ECO:0007669"/>
    <property type="project" value="TreeGrafter"/>
</dbReference>
<evidence type="ECO:0000259" key="8">
    <source>
        <dbReference type="PROSITE" id="PS50066"/>
    </source>
</evidence>
<feature type="region of interest" description="Disordered" evidence="7">
    <location>
        <begin position="356"/>
        <end position="400"/>
    </location>
</feature>
<reference evidence="9" key="3">
    <citation type="submission" date="2025-09" db="UniProtKB">
        <authorList>
            <consortium name="Ensembl"/>
        </authorList>
    </citation>
    <scope>IDENTIFICATION</scope>
</reference>
<evidence type="ECO:0000256" key="7">
    <source>
        <dbReference type="SAM" id="MobiDB-lite"/>
    </source>
</evidence>
<dbReference type="GO" id="GO:0007507">
    <property type="term" value="P:heart development"/>
    <property type="evidence" value="ECO:0007669"/>
    <property type="project" value="TreeGrafter"/>
</dbReference>
<dbReference type="GO" id="GO:0045944">
    <property type="term" value="P:positive regulation of transcription by RNA polymerase II"/>
    <property type="evidence" value="ECO:0007669"/>
    <property type="project" value="InterPro"/>
</dbReference>
<comment type="subcellular location">
    <subcellularLocation>
        <location evidence="1">Nucleus</location>
    </subcellularLocation>
</comment>
<keyword evidence="6" id="KW-0539">Nucleus</keyword>
<evidence type="ECO:0000313" key="9">
    <source>
        <dbReference type="Ensembl" id="ENSVURP00010018830.1"/>
    </source>
</evidence>
<name>A0A4X2LAT1_VOMUR</name>
<accession>A0A4X2LAT1</accession>
<evidence type="ECO:0000256" key="2">
    <source>
        <dbReference type="ARBA" id="ARBA00023015"/>
    </source>
</evidence>
<dbReference type="InterPro" id="IPR002100">
    <property type="entry name" value="TF_MADSbox"/>
</dbReference>
<dbReference type="SMART" id="SM00432">
    <property type="entry name" value="MADS"/>
    <property type="match status" value="1"/>
</dbReference>
<evidence type="ECO:0000256" key="6">
    <source>
        <dbReference type="ARBA" id="ARBA00023242"/>
    </source>
</evidence>
<dbReference type="FunFam" id="3.40.1810.10:FF:000001">
    <property type="entry name" value="Myocyte-specific enhancer factor 2A homolog"/>
    <property type="match status" value="1"/>
</dbReference>
<protein>
    <submittedName>
        <fullName evidence="9">Myocyte enhancer factor 2D</fullName>
    </submittedName>
</protein>
<dbReference type="PRINTS" id="PR00404">
    <property type="entry name" value="MADSDOMAIN"/>
</dbReference>
<dbReference type="Ensembl" id="ENSVURT00010021408.1">
    <property type="protein sequence ID" value="ENSVURP00010018830.1"/>
    <property type="gene ID" value="ENSVURG00010014293.1"/>
</dbReference>
<dbReference type="PROSITE" id="PS00350">
    <property type="entry name" value="MADS_BOX_1"/>
    <property type="match status" value="1"/>
</dbReference>
<feature type="region of interest" description="Disordered" evidence="7">
    <location>
        <begin position="429"/>
        <end position="515"/>
    </location>
</feature>